<evidence type="ECO:0000313" key="3">
    <source>
        <dbReference type="Proteomes" id="UP001055156"/>
    </source>
</evidence>
<feature type="chain" id="PRO_5047204262" description="Cell division protein FtsQ" evidence="1">
    <location>
        <begin position="20"/>
        <end position="221"/>
    </location>
</feature>
<dbReference type="Proteomes" id="UP001055156">
    <property type="component" value="Unassembled WGS sequence"/>
</dbReference>
<feature type="signal peptide" evidence="1">
    <location>
        <begin position="1"/>
        <end position="19"/>
    </location>
</feature>
<keyword evidence="1" id="KW-0732">Signal</keyword>
<accession>A0ABQ4TAM4</accession>
<comment type="caution">
    <text evidence="2">The sequence shown here is derived from an EMBL/GenBank/DDBJ whole genome shotgun (WGS) entry which is preliminary data.</text>
</comment>
<organism evidence="2 3">
    <name type="scientific">Methylobacterium organophilum</name>
    <dbReference type="NCBI Taxonomy" id="410"/>
    <lineage>
        <taxon>Bacteria</taxon>
        <taxon>Pseudomonadati</taxon>
        <taxon>Pseudomonadota</taxon>
        <taxon>Alphaproteobacteria</taxon>
        <taxon>Hyphomicrobiales</taxon>
        <taxon>Methylobacteriaceae</taxon>
        <taxon>Methylobacterium</taxon>
    </lineage>
</organism>
<dbReference type="EMBL" id="BPQV01000005">
    <property type="protein sequence ID" value="GJE27175.1"/>
    <property type="molecule type" value="Genomic_DNA"/>
</dbReference>
<keyword evidence="3" id="KW-1185">Reference proteome</keyword>
<evidence type="ECO:0000256" key="1">
    <source>
        <dbReference type="SAM" id="SignalP"/>
    </source>
</evidence>
<evidence type="ECO:0008006" key="4">
    <source>
        <dbReference type="Google" id="ProtNLM"/>
    </source>
</evidence>
<reference evidence="2" key="1">
    <citation type="journal article" date="2021" name="Front. Microbiol.">
        <title>Comprehensive Comparative Genomics and Phenotyping of Methylobacterium Species.</title>
        <authorList>
            <person name="Alessa O."/>
            <person name="Ogura Y."/>
            <person name="Fujitani Y."/>
            <person name="Takami H."/>
            <person name="Hayashi T."/>
            <person name="Sahin N."/>
            <person name="Tani A."/>
        </authorList>
    </citation>
    <scope>NUCLEOTIDE SEQUENCE</scope>
    <source>
        <strain evidence="2">NBRC 15689</strain>
    </source>
</reference>
<proteinExistence type="predicted"/>
<gene>
    <name evidence="2" type="ORF">LKMONMHP_2032</name>
</gene>
<sequence>MLAALAGLIALAAAGFCWSQNRAAAAWRAGLLSDGTRLLRAARLGRDRAGFATLEGRFGAFEARLRLIPEALVFRRLPQLWLSVTLRAPLPAGMTLDVLRRPAGAEFYAPDDLPTRFPAPPGWPADTLVRGTRGAEALLARAAPALDTILADPRVKEVLLTPKGLRLVLQASEGTRGAYLLLRGSRFPLERIPPETLRLGLEAARDLALVLSEPPDARLAA</sequence>
<evidence type="ECO:0000313" key="2">
    <source>
        <dbReference type="EMBL" id="GJE27175.1"/>
    </source>
</evidence>
<reference evidence="2" key="2">
    <citation type="submission" date="2021-08" db="EMBL/GenBank/DDBJ databases">
        <authorList>
            <person name="Tani A."/>
            <person name="Ola A."/>
            <person name="Ogura Y."/>
            <person name="Katsura K."/>
            <person name="Hayashi T."/>
        </authorList>
    </citation>
    <scope>NUCLEOTIDE SEQUENCE</scope>
    <source>
        <strain evidence="2">NBRC 15689</strain>
    </source>
</reference>
<dbReference type="RefSeq" id="WP_238311032.1">
    <property type="nucleotide sequence ID" value="NZ_BPQV01000005.1"/>
</dbReference>
<protein>
    <recommendedName>
        <fullName evidence="4">Cell division protein FtsQ</fullName>
    </recommendedName>
</protein>
<name>A0ABQ4TAM4_METOR</name>